<evidence type="ECO:0000313" key="2">
    <source>
        <dbReference type="EMBL" id="SDL41270.1"/>
    </source>
</evidence>
<reference evidence="2 3" key="1">
    <citation type="submission" date="2016-10" db="EMBL/GenBank/DDBJ databases">
        <authorList>
            <person name="de Groot N.N."/>
        </authorList>
    </citation>
    <scope>NUCLEOTIDE SEQUENCE [LARGE SCALE GENOMIC DNA]</scope>
    <source>
        <strain evidence="2 3">DSM 17813</strain>
    </source>
</reference>
<proteinExistence type="predicted"/>
<dbReference type="OrthoDB" id="5396048at2"/>
<protein>
    <recommendedName>
        <fullName evidence="4">DUF4136 domain-containing protein</fullName>
    </recommendedName>
</protein>
<organism evidence="2 3">
    <name type="scientific">Geoalkalibacter ferrihydriticus</name>
    <dbReference type="NCBI Taxonomy" id="392333"/>
    <lineage>
        <taxon>Bacteria</taxon>
        <taxon>Pseudomonadati</taxon>
        <taxon>Thermodesulfobacteriota</taxon>
        <taxon>Desulfuromonadia</taxon>
        <taxon>Desulfuromonadales</taxon>
        <taxon>Geoalkalibacteraceae</taxon>
        <taxon>Geoalkalibacter</taxon>
    </lineage>
</organism>
<evidence type="ECO:0000313" key="3">
    <source>
        <dbReference type="Proteomes" id="UP000182146"/>
    </source>
</evidence>
<dbReference type="Proteomes" id="UP000182146">
    <property type="component" value="Unassembled WGS sequence"/>
</dbReference>
<feature type="signal peptide" evidence="1">
    <location>
        <begin position="1"/>
        <end position="26"/>
    </location>
</feature>
<evidence type="ECO:0000256" key="1">
    <source>
        <dbReference type="SAM" id="SignalP"/>
    </source>
</evidence>
<dbReference type="PROSITE" id="PS51257">
    <property type="entry name" value="PROKAR_LIPOPROTEIN"/>
    <property type="match status" value="1"/>
</dbReference>
<gene>
    <name evidence="2" type="ORF">SAMN05660860_00567</name>
</gene>
<name>A0A1G9JUE8_9BACT</name>
<accession>A0A1G9JUE8</accession>
<keyword evidence="1" id="KW-0732">Signal</keyword>
<dbReference type="STRING" id="392333.SAMN05660860_00567"/>
<evidence type="ECO:0008006" key="4">
    <source>
        <dbReference type="Google" id="ProtNLM"/>
    </source>
</evidence>
<dbReference type="EMBL" id="FNGU01000001">
    <property type="protein sequence ID" value="SDL41270.1"/>
    <property type="molecule type" value="Genomic_DNA"/>
</dbReference>
<dbReference type="RefSeq" id="WP_052446170.1">
    <property type="nucleotide sequence ID" value="NZ_FNGU01000001.1"/>
</dbReference>
<feature type="chain" id="PRO_5010281549" description="DUF4136 domain-containing protein" evidence="1">
    <location>
        <begin position="27"/>
        <end position="215"/>
    </location>
</feature>
<sequence>MRALNPKAFLGMGVALLMILSGCATTTMTGSWKDPEVTQPVSSMLVIARFEEEFVRRTAEDGFAVSLQDRGVNAVASYRVFADATELDRQEVEAKAAGLGLEGFLIVRVLAQETVEETYSGRYHSAYPYYDPFFHRRSHFRSWHNYYGHGYYYPYAPTLTRETTVLRLEASLYRPGEEGLLWSARSETTTVVGIEERLDEIARKFVRELIRDNMI</sequence>
<dbReference type="AlphaFoldDB" id="A0A1G9JUE8"/>